<accession>A0A4Y2BEQ4</accession>
<evidence type="ECO:0000313" key="1">
    <source>
        <dbReference type="EMBL" id="GBL90237.1"/>
    </source>
</evidence>
<organism evidence="1 2">
    <name type="scientific">Araneus ventricosus</name>
    <name type="common">Orbweaver spider</name>
    <name type="synonym">Epeira ventricosa</name>
    <dbReference type="NCBI Taxonomy" id="182803"/>
    <lineage>
        <taxon>Eukaryota</taxon>
        <taxon>Metazoa</taxon>
        <taxon>Ecdysozoa</taxon>
        <taxon>Arthropoda</taxon>
        <taxon>Chelicerata</taxon>
        <taxon>Arachnida</taxon>
        <taxon>Araneae</taxon>
        <taxon>Araneomorphae</taxon>
        <taxon>Entelegynae</taxon>
        <taxon>Araneoidea</taxon>
        <taxon>Araneidae</taxon>
        <taxon>Araneus</taxon>
    </lineage>
</organism>
<name>A0A4Y2BEQ4_ARAVE</name>
<dbReference type="AlphaFoldDB" id="A0A4Y2BEQ4"/>
<keyword evidence="2" id="KW-1185">Reference proteome</keyword>
<dbReference type="Proteomes" id="UP000499080">
    <property type="component" value="Unassembled WGS sequence"/>
</dbReference>
<gene>
    <name evidence="1" type="ORF">AVEN_130350_1</name>
</gene>
<evidence type="ECO:0000313" key="2">
    <source>
        <dbReference type="Proteomes" id="UP000499080"/>
    </source>
</evidence>
<comment type="caution">
    <text evidence="1">The sequence shown here is derived from an EMBL/GenBank/DDBJ whole genome shotgun (WGS) entry which is preliminary data.</text>
</comment>
<protein>
    <submittedName>
        <fullName evidence="1">Uncharacterized protein</fullName>
    </submittedName>
</protein>
<reference evidence="1 2" key="1">
    <citation type="journal article" date="2019" name="Sci. Rep.">
        <title>Orb-weaving spider Araneus ventricosus genome elucidates the spidroin gene catalogue.</title>
        <authorList>
            <person name="Kono N."/>
            <person name="Nakamura H."/>
            <person name="Ohtoshi R."/>
            <person name="Moran D.A.P."/>
            <person name="Shinohara A."/>
            <person name="Yoshida Y."/>
            <person name="Fujiwara M."/>
            <person name="Mori M."/>
            <person name="Tomita M."/>
            <person name="Arakawa K."/>
        </authorList>
    </citation>
    <scope>NUCLEOTIDE SEQUENCE [LARGE SCALE GENOMIC DNA]</scope>
</reference>
<proteinExistence type="predicted"/>
<dbReference type="EMBL" id="BGPR01000070">
    <property type="protein sequence ID" value="GBL90237.1"/>
    <property type="molecule type" value="Genomic_DNA"/>
</dbReference>
<sequence>MDPFPRIFVVLILPQLRNAHAGKLDATPLHYATECILTSSSDMTNATSQLEPVWFHSVTTRKGSRLEIQKMVCHLEENQDLFSINNHTFQ</sequence>